<protein>
    <submittedName>
        <fullName evidence="1">Uncharacterized protein</fullName>
    </submittedName>
</protein>
<proteinExistence type="predicted"/>
<organism evidence="1 2">
    <name type="scientific">Aeromonas phage 44RR2.8t.2</name>
    <dbReference type="NCBI Taxonomy" id="1932900"/>
    <lineage>
        <taxon>Viruses</taxon>
        <taxon>Duplodnaviria</taxon>
        <taxon>Heunggongvirae</taxon>
        <taxon>Uroviricota</taxon>
        <taxon>Caudoviricetes</taxon>
        <taxon>Pantevenvirales</taxon>
        <taxon>Straboviridae</taxon>
        <taxon>Biquartavirus</taxon>
        <taxon>Biquartavirus 44RR2</taxon>
    </lineage>
</organism>
<accession>A0A219Y9L6</accession>
<sequence>MTNVSADEMITAQQLIAEKCVLFEEKCKAIDPGVRVEYTPTGFGEFQLTTINSEGTRVDYAFTISIDGQINIARII</sequence>
<reference evidence="1 2" key="1">
    <citation type="journal article" date="2017" name="Sci. Rep.">
        <title>Characterization and diversity of phages infecting Aeromonas salmonicida subsp. salmonicida.</title>
        <authorList>
            <person name="Vincent A.T."/>
            <person name="Paquet V.E."/>
            <person name="Bernatchez A."/>
            <person name="Tremblay D.M."/>
            <person name="Moineau S."/>
            <person name="Charette S.J."/>
        </authorList>
    </citation>
    <scope>NUCLEOTIDE SEQUENCE [LARGE SCALE GENOMIC DNA]</scope>
</reference>
<dbReference type="EMBL" id="KY290948">
    <property type="protein sequence ID" value="APU00671.1"/>
    <property type="molecule type" value="Genomic_DNA"/>
</dbReference>
<name>A0A219Y9L6_9CAUD</name>
<dbReference type="Proteomes" id="UP000222894">
    <property type="component" value="Genome"/>
</dbReference>
<evidence type="ECO:0000313" key="1">
    <source>
        <dbReference type="EMBL" id="APU00671.1"/>
    </source>
</evidence>
<evidence type="ECO:0000313" key="2">
    <source>
        <dbReference type="Proteomes" id="UP000222894"/>
    </source>
</evidence>